<evidence type="ECO:0000313" key="3">
    <source>
        <dbReference type="Proteomes" id="UP001597318"/>
    </source>
</evidence>
<feature type="transmembrane region" description="Helical" evidence="1">
    <location>
        <begin position="101"/>
        <end position="126"/>
    </location>
</feature>
<comment type="caution">
    <text evidence="2">The sequence shown here is derived from an EMBL/GenBank/DDBJ whole genome shotgun (WGS) entry which is preliminary data.</text>
</comment>
<keyword evidence="1" id="KW-0812">Transmembrane</keyword>
<dbReference type="PANTHER" id="PTHR37305:SF1">
    <property type="entry name" value="MEMBRANE PROTEIN"/>
    <property type="match status" value="1"/>
</dbReference>
<sequence length="235" mass="26863">MIFRLLRADFKKLKVGMWILVFLGPIGIFGLTTLNYMLRYEYLLRQSDDRWMQLLQQINLFLAPALLLGTVLLASSSATIEHETNAWKQVLALPISRVKVYCSKFIMISILLLIATVLMFIGTWFFGSLYGWEQNIPFKEIAINSFYPYFAAMPILAIQLWFSVTSFNQGTPLAVGIIGAVVSMYSYGGPEWLIWKWPLLQNKWEIPEISALLGIVVGGLIFLISVIHFDRKDVK</sequence>
<name>A0ABW5BSU5_9BACI</name>
<keyword evidence="1" id="KW-0472">Membrane</keyword>
<feature type="transmembrane region" description="Helical" evidence="1">
    <location>
        <begin position="209"/>
        <end position="229"/>
    </location>
</feature>
<organism evidence="2 3">
    <name type="scientific">Metabacillus endolithicus</name>
    <dbReference type="NCBI Taxonomy" id="1535204"/>
    <lineage>
        <taxon>Bacteria</taxon>
        <taxon>Bacillati</taxon>
        <taxon>Bacillota</taxon>
        <taxon>Bacilli</taxon>
        <taxon>Bacillales</taxon>
        <taxon>Bacillaceae</taxon>
        <taxon>Metabacillus</taxon>
    </lineage>
</organism>
<proteinExistence type="predicted"/>
<feature type="transmembrane region" description="Helical" evidence="1">
    <location>
        <begin position="146"/>
        <end position="164"/>
    </location>
</feature>
<keyword evidence="3" id="KW-1185">Reference proteome</keyword>
<reference evidence="3" key="1">
    <citation type="journal article" date="2019" name="Int. J. Syst. Evol. Microbiol.">
        <title>The Global Catalogue of Microorganisms (GCM) 10K type strain sequencing project: providing services to taxonomists for standard genome sequencing and annotation.</title>
        <authorList>
            <consortium name="The Broad Institute Genomics Platform"/>
            <consortium name="The Broad Institute Genome Sequencing Center for Infectious Disease"/>
            <person name="Wu L."/>
            <person name="Ma J."/>
        </authorList>
    </citation>
    <scope>NUCLEOTIDE SEQUENCE [LARGE SCALE GENOMIC DNA]</scope>
    <source>
        <strain evidence="3">CGMCC 1.15474</strain>
    </source>
</reference>
<accession>A0ABW5BSU5</accession>
<dbReference type="EMBL" id="JBHUIK010000001">
    <property type="protein sequence ID" value="MFD2212639.1"/>
    <property type="molecule type" value="Genomic_DNA"/>
</dbReference>
<dbReference type="RefSeq" id="WP_247342035.1">
    <property type="nucleotide sequence ID" value="NZ_CP095550.1"/>
</dbReference>
<dbReference type="CDD" id="cd21809">
    <property type="entry name" value="ABC-2_lan_permease-like"/>
    <property type="match status" value="1"/>
</dbReference>
<feature type="transmembrane region" description="Helical" evidence="1">
    <location>
        <begin position="171"/>
        <end position="189"/>
    </location>
</feature>
<protein>
    <submittedName>
        <fullName evidence="2">ABC transporter permease</fullName>
    </submittedName>
</protein>
<evidence type="ECO:0000256" key="1">
    <source>
        <dbReference type="SAM" id="Phobius"/>
    </source>
</evidence>
<feature type="transmembrane region" description="Helical" evidence="1">
    <location>
        <begin position="58"/>
        <end position="80"/>
    </location>
</feature>
<dbReference type="Pfam" id="PF12730">
    <property type="entry name" value="ABC2_membrane_4"/>
    <property type="match status" value="1"/>
</dbReference>
<dbReference type="Proteomes" id="UP001597318">
    <property type="component" value="Unassembled WGS sequence"/>
</dbReference>
<evidence type="ECO:0000313" key="2">
    <source>
        <dbReference type="EMBL" id="MFD2212639.1"/>
    </source>
</evidence>
<dbReference type="PANTHER" id="PTHR37305">
    <property type="entry name" value="INTEGRAL MEMBRANE PROTEIN-RELATED"/>
    <property type="match status" value="1"/>
</dbReference>
<feature type="transmembrane region" description="Helical" evidence="1">
    <location>
        <begin position="15"/>
        <end position="38"/>
    </location>
</feature>
<gene>
    <name evidence="2" type="ORF">ACFSKK_02805</name>
</gene>
<keyword evidence="1" id="KW-1133">Transmembrane helix</keyword>